<evidence type="ECO:0000313" key="2">
    <source>
        <dbReference type="EMBL" id="MPM99038.1"/>
    </source>
</evidence>
<dbReference type="AlphaFoldDB" id="A0A645ED64"/>
<comment type="caution">
    <text evidence="2">The sequence shown here is derived from an EMBL/GenBank/DDBJ whole genome shotgun (WGS) entry which is preliminary data.</text>
</comment>
<dbReference type="EMBL" id="VSSQ01045158">
    <property type="protein sequence ID" value="MPM99038.1"/>
    <property type="molecule type" value="Genomic_DNA"/>
</dbReference>
<accession>A0A645ED64</accession>
<protein>
    <submittedName>
        <fullName evidence="2">Uncharacterized protein</fullName>
    </submittedName>
</protein>
<keyword evidence="1" id="KW-0812">Transmembrane</keyword>
<name>A0A645ED64_9ZZZZ</name>
<sequence>MIPIHCDLKIRNSHDQLQIRIEYPKRVLNNLNRCKDTPIDLVDFLPLPIQPCFLLFGSYIILGKEVLLWRRYDDMRFKKFSNQTYEIPEKDQSFYR</sequence>
<gene>
    <name evidence="2" type="ORF">SDC9_146228</name>
</gene>
<keyword evidence="1" id="KW-0472">Membrane</keyword>
<proteinExistence type="predicted"/>
<keyword evidence="1" id="KW-1133">Transmembrane helix</keyword>
<reference evidence="2" key="1">
    <citation type="submission" date="2019-08" db="EMBL/GenBank/DDBJ databases">
        <authorList>
            <person name="Kucharzyk K."/>
            <person name="Murdoch R.W."/>
            <person name="Higgins S."/>
            <person name="Loffler F."/>
        </authorList>
    </citation>
    <scope>NUCLEOTIDE SEQUENCE</scope>
</reference>
<evidence type="ECO:0000256" key="1">
    <source>
        <dbReference type="SAM" id="Phobius"/>
    </source>
</evidence>
<organism evidence="2">
    <name type="scientific">bioreactor metagenome</name>
    <dbReference type="NCBI Taxonomy" id="1076179"/>
    <lineage>
        <taxon>unclassified sequences</taxon>
        <taxon>metagenomes</taxon>
        <taxon>ecological metagenomes</taxon>
    </lineage>
</organism>
<feature type="transmembrane region" description="Helical" evidence="1">
    <location>
        <begin position="48"/>
        <end position="69"/>
    </location>
</feature>